<dbReference type="EMBL" id="PVUF01000006">
    <property type="protein sequence ID" value="PRZ47505.1"/>
    <property type="molecule type" value="Genomic_DNA"/>
</dbReference>
<sequence>MATLCYVLTGRDPRQHQELSYSILSALKQGLEGVEILLVCDAENRRTELPVGHMDISTDQMERWTEAGRYPAHTRLHALQMVLEKTDGPVCLVETDTAFKAAPGELFNRITPKTPLLHDRAGWLSSRPEWGPLIDACRDTPEETLVHTGAEVFDTATIGLLPAHADCIKKTISLSKSLSATAAAHEKEQFLLGAALLSHTEDLSFSDDIVTHYAGYMRHVYHGRFDVMFPAGAAVNTALAQQLPAVAEPPKPFLLQLKAKYYALRHGLGRGTQFGYLAYLCAFAAPTAEGRNVWANIALDMMERSERPAAKLQRDLPKLAPDALTQAELASTTEARWRDFWASKDL</sequence>
<reference evidence="1 2" key="1">
    <citation type="submission" date="2018-03" db="EMBL/GenBank/DDBJ databases">
        <title>Genomic Encyclopedia of Archaeal and Bacterial Type Strains, Phase II (KMG-II): from individual species to whole genera.</title>
        <authorList>
            <person name="Goeker M."/>
        </authorList>
    </citation>
    <scope>NUCLEOTIDE SEQUENCE [LARGE SCALE GENOMIC DNA]</scope>
    <source>
        <strain evidence="1 2">DSM 25328</strain>
    </source>
</reference>
<dbReference type="Proteomes" id="UP000237718">
    <property type="component" value="Unassembled WGS sequence"/>
</dbReference>
<organism evidence="1 2">
    <name type="scientific">Tritonibacter scottomollicae</name>
    <name type="common">Epibacterium scottomollicae</name>
    <dbReference type="NCBI Taxonomy" id="483013"/>
    <lineage>
        <taxon>Bacteria</taxon>
        <taxon>Pseudomonadati</taxon>
        <taxon>Pseudomonadota</taxon>
        <taxon>Alphaproteobacteria</taxon>
        <taxon>Rhodobacterales</taxon>
        <taxon>Paracoccaceae</taxon>
        <taxon>Tritonibacter</taxon>
    </lineage>
</organism>
<dbReference type="AlphaFoldDB" id="A0A2T1AFY4"/>
<accession>A0A2T1AFY4</accession>
<comment type="caution">
    <text evidence="1">The sequence shown here is derived from an EMBL/GenBank/DDBJ whole genome shotgun (WGS) entry which is preliminary data.</text>
</comment>
<protein>
    <submittedName>
        <fullName evidence="1">Uncharacterized protein</fullName>
    </submittedName>
</protein>
<proteinExistence type="predicted"/>
<dbReference type="RefSeq" id="WP_106163777.1">
    <property type="nucleotide sequence ID" value="NZ_PVUF01000006.1"/>
</dbReference>
<gene>
    <name evidence="1" type="ORF">CLV89_10637</name>
</gene>
<dbReference type="OrthoDB" id="526332at2"/>
<evidence type="ECO:0000313" key="2">
    <source>
        <dbReference type="Proteomes" id="UP000237718"/>
    </source>
</evidence>
<evidence type="ECO:0000313" key="1">
    <source>
        <dbReference type="EMBL" id="PRZ47505.1"/>
    </source>
</evidence>
<name>A0A2T1AFY4_TRISK</name>